<feature type="domain" description="Chromo" evidence="3">
    <location>
        <begin position="473"/>
        <end position="527"/>
    </location>
</feature>
<feature type="compositionally biased region" description="Polar residues" evidence="2">
    <location>
        <begin position="279"/>
        <end position="313"/>
    </location>
</feature>
<comment type="caution">
    <text evidence="4">The sequence shown here is derived from an EMBL/GenBank/DDBJ whole genome shotgun (WGS) entry which is preliminary data.</text>
</comment>
<feature type="region of interest" description="Disordered" evidence="2">
    <location>
        <begin position="226"/>
        <end position="462"/>
    </location>
</feature>
<dbReference type="InterPro" id="IPR023780">
    <property type="entry name" value="Chromo_domain"/>
</dbReference>
<evidence type="ECO:0000256" key="2">
    <source>
        <dbReference type="SAM" id="MobiDB-lite"/>
    </source>
</evidence>
<feature type="compositionally biased region" description="Basic and acidic residues" evidence="2">
    <location>
        <begin position="109"/>
        <end position="118"/>
    </location>
</feature>
<dbReference type="EMBL" id="JANBVO010000001">
    <property type="protein sequence ID" value="KAJ9157626.1"/>
    <property type="molecule type" value="Genomic_DNA"/>
</dbReference>
<feature type="region of interest" description="Disordered" evidence="2">
    <location>
        <begin position="565"/>
        <end position="605"/>
    </location>
</feature>
<sequence length="622" mass="67377">MSSSKRIKLSNFEVVIPFKPRYVPGSGPPPPAISLLPKKDSDAYIVGKIVLPVVPVTDQNYQRRLCYIVGWPDLPQVKVTIPCTKILDYVSPRILEEWEYQEALAKEEEERKKEEAARPAKPAPAPAPVAAAPATPVPTASGKKRRGRPPKARLMDVVPPTPKLNEAEEELIARKKASGPSLSTPQKPWLEFVEEEEEDSEDAIARQLGMEDMHVDESDSVDYIASIEPSSGFVSEMDVEDRSRASSVPPPAPVSVAAAASHLRDTKASSLRALSSSRTNPSSGAKVSSRSPFATPTNSNAKLPTRLSTSKISTPDADELALPLNLRPVNMSAAQRAPQPKEHGISSSGSKQRRLHSDILPHNSRSTPTRPGATENTSGSEVAQPLSSTPVPSCTSGQVANGFTPVAVSQHRASQSSQPTTKEKPTPVPSSSSVAPVDSKASLLKKRGKKKRVPAQAPGGAVTIAEQPQEQVWEVKRLEGDKYINIDGTLVHYYKVRWEGDWPPDQNPTWEPEENIAPSLVKQYQKKKAARGGADATPKAQQQKTLSPWVSKRYSSVAEAFAGEDMVAGPAAEGNDDGESEDELRVTEEKSPVPKPKPKIMPTGNFDLDLARQYALFSRGDQ</sequence>
<feature type="compositionally biased region" description="Low complexity" evidence="2">
    <location>
        <begin position="429"/>
        <end position="442"/>
    </location>
</feature>
<dbReference type="Pfam" id="PF00385">
    <property type="entry name" value="Chromo"/>
    <property type="match status" value="1"/>
</dbReference>
<dbReference type="Gene3D" id="2.40.50.40">
    <property type="match status" value="1"/>
</dbReference>
<dbReference type="Proteomes" id="UP001174694">
    <property type="component" value="Unassembled WGS sequence"/>
</dbReference>
<feature type="compositionally biased region" description="Low complexity" evidence="2">
    <location>
        <begin position="128"/>
        <end position="140"/>
    </location>
</feature>
<reference evidence="4" key="1">
    <citation type="submission" date="2022-07" db="EMBL/GenBank/DDBJ databases">
        <title>Fungi with potential for degradation of polypropylene.</title>
        <authorList>
            <person name="Gostincar C."/>
        </authorList>
    </citation>
    <scope>NUCLEOTIDE SEQUENCE</scope>
    <source>
        <strain evidence="4">EXF-13308</strain>
    </source>
</reference>
<protein>
    <recommendedName>
        <fullName evidence="3">Chromo domain-containing protein</fullName>
    </recommendedName>
</protein>
<dbReference type="InterPro" id="IPR016197">
    <property type="entry name" value="Chromo-like_dom_sf"/>
</dbReference>
<name>A0AA38VQS1_9PEZI</name>
<accession>A0AA38VQS1</accession>
<evidence type="ECO:0000259" key="3">
    <source>
        <dbReference type="Pfam" id="PF00385"/>
    </source>
</evidence>
<feature type="compositionally biased region" description="Basic and acidic residues" evidence="2">
    <location>
        <begin position="583"/>
        <end position="592"/>
    </location>
</feature>
<feature type="region of interest" description="Disordered" evidence="2">
    <location>
        <begin position="109"/>
        <end position="163"/>
    </location>
</feature>
<feature type="compositionally biased region" description="Polar residues" evidence="2">
    <location>
        <begin position="363"/>
        <end position="401"/>
    </location>
</feature>
<feature type="region of interest" description="Disordered" evidence="2">
    <location>
        <begin position="523"/>
        <end position="548"/>
    </location>
</feature>
<feature type="compositionally biased region" description="Polar residues" evidence="2">
    <location>
        <begin position="539"/>
        <end position="548"/>
    </location>
</feature>
<evidence type="ECO:0000256" key="1">
    <source>
        <dbReference type="ARBA" id="ARBA00011353"/>
    </source>
</evidence>
<gene>
    <name evidence="4" type="ORF">NKR23_g357</name>
</gene>
<evidence type="ECO:0000313" key="4">
    <source>
        <dbReference type="EMBL" id="KAJ9157626.1"/>
    </source>
</evidence>
<feature type="compositionally biased region" description="Low complexity" evidence="2">
    <location>
        <begin position="268"/>
        <end position="278"/>
    </location>
</feature>
<feature type="compositionally biased region" description="Basic residues" evidence="2">
    <location>
        <begin position="142"/>
        <end position="151"/>
    </location>
</feature>
<dbReference type="SUPFAM" id="SSF54160">
    <property type="entry name" value="Chromo domain-like"/>
    <property type="match status" value="1"/>
</dbReference>
<organism evidence="4 5">
    <name type="scientific">Pleurostoma richardsiae</name>
    <dbReference type="NCBI Taxonomy" id="41990"/>
    <lineage>
        <taxon>Eukaryota</taxon>
        <taxon>Fungi</taxon>
        <taxon>Dikarya</taxon>
        <taxon>Ascomycota</taxon>
        <taxon>Pezizomycotina</taxon>
        <taxon>Sordariomycetes</taxon>
        <taxon>Sordariomycetidae</taxon>
        <taxon>Calosphaeriales</taxon>
        <taxon>Pleurostomataceae</taxon>
        <taxon>Pleurostoma</taxon>
    </lineage>
</organism>
<proteinExistence type="predicted"/>
<evidence type="ECO:0000313" key="5">
    <source>
        <dbReference type="Proteomes" id="UP001174694"/>
    </source>
</evidence>
<keyword evidence="5" id="KW-1185">Reference proteome</keyword>
<dbReference type="CDD" id="cd00024">
    <property type="entry name" value="CD_CSD"/>
    <property type="match status" value="1"/>
</dbReference>
<dbReference type="AlphaFoldDB" id="A0AA38VQS1"/>
<feature type="compositionally biased region" description="Basic residues" evidence="2">
    <location>
        <begin position="443"/>
        <end position="453"/>
    </location>
</feature>
<comment type="subunit">
    <text evidence="1">Component of the NuA4 histone acetyltransferase complex.</text>
</comment>